<dbReference type="CDD" id="cd16018">
    <property type="entry name" value="Enpp"/>
    <property type="match status" value="1"/>
</dbReference>
<evidence type="ECO:0000313" key="2">
    <source>
        <dbReference type="Proteomes" id="UP000277204"/>
    </source>
</evidence>
<dbReference type="PANTHER" id="PTHR10151">
    <property type="entry name" value="ECTONUCLEOTIDE PYROPHOSPHATASE/PHOSPHODIESTERASE"/>
    <property type="match status" value="1"/>
</dbReference>
<name>A0A183LTM9_9TREM</name>
<protein>
    <submittedName>
        <fullName evidence="1">Uncharacterized protein</fullName>
    </submittedName>
</protein>
<dbReference type="GO" id="GO:0016787">
    <property type="term" value="F:hydrolase activity"/>
    <property type="evidence" value="ECO:0007669"/>
    <property type="project" value="UniProtKB-ARBA"/>
</dbReference>
<dbReference type="AlphaFoldDB" id="A0A183LTM9"/>
<proteinExistence type="predicted"/>
<dbReference type="Gene3D" id="3.40.720.10">
    <property type="entry name" value="Alkaline Phosphatase, subunit A"/>
    <property type="match status" value="1"/>
</dbReference>
<sequence length="470" mass="54066">MQKLISLLLICFFLYIERIYASVRTIHQHVPKVMLLSLDGFRYDYFDMAEKRSVNMSAFEKIKNRGIYVKRIQNEFPTLTFPSHFSMVTGMHPESHGIVDNVFYDPTINATFSSKNQSTASDSRFYDVGAEPIWVTNQFDGHKSGVAFWIGSEAKIKGQRPTHYLAPYNENITFNQRIDILMGWFEHENINLGLMYYHQPDKAGHIYGAASDEVFKAIEEINHGLDYLLTSIENRPSLSCCLNLILTSDHGMTNVSSNRVIYLHDYINPNEYTSAPKKSAEIWTLWPRQDRHFRLNVYLKEELPTRLFYGSSDRVGPVVVYADIGWTIIADRNSGVTLKNKGSHGYDQDYKDMSPFLMAMGPQISKKQTTELQETIRMIDIYSLICLILKLKPAPNNGSVCRVAPLVIHVSSFSNYTVIISSYLYHSTQFLMMHYDVIEAYNTNLLMDDKRNLSSKLKSILLNKILFQTI</sequence>
<accession>A0A183LTM9</accession>
<dbReference type="Proteomes" id="UP000277204">
    <property type="component" value="Unassembled WGS sequence"/>
</dbReference>
<dbReference type="SUPFAM" id="SSF53649">
    <property type="entry name" value="Alkaline phosphatase-like"/>
    <property type="match status" value="1"/>
</dbReference>
<dbReference type="InterPro" id="IPR002591">
    <property type="entry name" value="Phosphodiest/P_Trfase"/>
</dbReference>
<keyword evidence="2" id="KW-1185">Reference proteome</keyword>
<dbReference type="Gene3D" id="3.30.1360.180">
    <property type="match status" value="1"/>
</dbReference>
<organism evidence="1 2">
    <name type="scientific">Schistosoma margrebowiei</name>
    <dbReference type="NCBI Taxonomy" id="48269"/>
    <lineage>
        <taxon>Eukaryota</taxon>
        <taxon>Metazoa</taxon>
        <taxon>Spiralia</taxon>
        <taxon>Lophotrochozoa</taxon>
        <taxon>Platyhelminthes</taxon>
        <taxon>Trematoda</taxon>
        <taxon>Digenea</taxon>
        <taxon>Strigeidida</taxon>
        <taxon>Schistosomatoidea</taxon>
        <taxon>Schistosomatidae</taxon>
        <taxon>Schistosoma</taxon>
    </lineage>
</organism>
<reference evidence="1 2" key="1">
    <citation type="submission" date="2018-11" db="EMBL/GenBank/DDBJ databases">
        <authorList>
            <consortium name="Pathogen Informatics"/>
        </authorList>
    </citation>
    <scope>NUCLEOTIDE SEQUENCE [LARGE SCALE GENOMIC DNA]</scope>
    <source>
        <strain evidence="1 2">Zambia</strain>
    </source>
</reference>
<gene>
    <name evidence="1" type="ORF">SMRZ_LOCUS7154</name>
</gene>
<dbReference type="STRING" id="48269.A0A183LTM9"/>
<dbReference type="EMBL" id="UZAI01002825">
    <property type="protein sequence ID" value="VDO74979.1"/>
    <property type="molecule type" value="Genomic_DNA"/>
</dbReference>
<evidence type="ECO:0000313" key="1">
    <source>
        <dbReference type="EMBL" id="VDO74979.1"/>
    </source>
</evidence>
<dbReference type="Pfam" id="PF01663">
    <property type="entry name" value="Phosphodiest"/>
    <property type="match status" value="1"/>
</dbReference>
<dbReference type="InterPro" id="IPR017850">
    <property type="entry name" value="Alkaline_phosphatase_core_sf"/>
</dbReference>
<dbReference type="PANTHER" id="PTHR10151:SF120">
    <property type="entry name" value="BIS(5'-ADENOSYL)-TRIPHOSPHATASE"/>
    <property type="match status" value="1"/>
</dbReference>